<dbReference type="Gene3D" id="3.20.20.80">
    <property type="entry name" value="Glycosidases"/>
    <property type="match status" value="1"/>
</dbReference>
<keyword evidence="4" id="KW-1133">Transmembrane helix</keyword>
<dbReference type="PROSITE" id="PS51904">
    <property type="entry name" value="GLYCOSYL_HYDROL_F25_2"/>
    <property type="match status" value="1"/>
</dbReference>
<proteinExistence type="inferred from homology"/>
<evidence type="ECO:0000256" key="1">
    <source>
        <dbReference type="ARBA" id="ARBA00010646"/>
    </source>
</evidence>
<gene>
    <name evidence="5" type="ORF">E0I61_13055</name>
</gene>
<evidence type="ECO:0000256" key="4">
    <source>
        <dbReference type="SAM" id="Phobius"/>
    </source>
</evidence>
<dbReference type="RefSeq" id="WP_132071917.1">
    <property type="nucleotide sequence ID" value="NZ_SMLH01000008.1"/>
</dbReference>
<dbReference type="EMBL" id="SMLH01000008">
    <property type="protein sequence ID" value="TDE28024.1"/>
    <property type="molecule type" value="Genomic_DNA"/>
</dbReference>
<keyword evidence="3" id="KW-0326">Glycosidase</keyword>
<keyword evidence="4" id="KW-0812">Transmembrane</keyword>
<name>A0ABY2DQ70_9FLAO</name>
<dbReference type="PANTHER" id="PTHR34135">
    <property type="entry name" value="LYSOZYME"/>
    <property type="match status" value="1"/>
</dbReference>
<evidence type="ECO:0000256" key="3">
    <source>
        <dbReference type="ARBA" id="ARBA00023295"/>
    </source>
</evidence>
<protein>
    <submittedName>
        <fullName evidence="5">Glycoside hydrolase family 25 protein</fullName>
    </submittedName>
</protein>
<dbReference type="InterPro" id="IPR017853">
    <property type="entry name" value="GH"/>
</dbReference>
<dbReference type="InterPro" id="IPR018077">
    <property type="entry name" value="Glyco_hydro_fam25_subgr"/>
</dbReference>
<evidence type="ECO:0000313" key="5">
    <source>
        <dbReference type="EMBL" id="TDE28024.1"/>
    </source>
</evidence>
<dbReference type="PANTHER" id="PTHR34135:SF2">
    <property type="entry name" value="LYSOZYME"/>
    <property type="match status" value="1"/>
</dbReference>
<dbReference type="GO" id="GO:0016787">
    <property type="term" value="F:hydrolase activity"/>
    <property type="evidence" value="ECO:0007669"/>
    <property type="project" value="UniProtKB-KW"/>
</dbReference>
<keyword evidence="2 5" id="KW-0378">Hydrolase</keyword>
<reference evidence="5 6" key="1">
    <citation type="submission" date="2019-03" db="EMBL/GenBank/DDBJ databases">
        <title>Novel species of Flavobacterium.</title>
        <authorList>
            <person name="Liu Q."/>
            <person name="Xin Y.-H."/>
        </authorList>
    </citation>
    <scope>NUCLEOTIDE SEQUENCE [LARGE SCALE GENOMIC DNA]</scope>
    <source>
        <strain evidence="5 6">LB2P22</strain>
    </source>
</reference>
<keyword evidence="4" id="KW-0472">Membrane</keyword>
<feature type="transmembrane region" description="Helical" evidence="4">
    <location>
        <begin position="27"/>
        <end position="47"/>
    </location>
</feature>
<organism evidence="5 6">
    <name type="scientific">Flavobacterium ranwuense</name>
    <dbReference type="NCBI Taxonomy" id="2541725"/>
    <lineage>
        <taxon>Bacteria</taxon>
        <taxon>Pseudomonadati</taxon>
        <taxon>Bacteroidota</taxon>
        <taxon>Flavobacteriia</taxon>
        <taxon>Flavobacteriales</taxon>
        <taxon>Flavobacteriaceae</taxon>
        <taxon>Flavobacterium</taxon>
    </lineage>
</organism>
<dbReference type="Pfam" id="PF01183">
    <property type="entry name" value="Glyco_hydro_25"/>
    <property type="match status" value="1"/>
</dbReference>
<evidence type="ECO:0000256" key="2">
    <source>
        <dbReference type="ARBA" id="ARBA00022801"/>
    </source>
</evidence>
<dbReference type="CDD" id="cd06524">
    <property type="entry name" value="GH25_YegX-like"/>
    <property type="match status" value="1"/>
</dbReference>
<keyword evidence="6" id="KW-1185">Reference proteome</keyword>
<comment type="caution">
    <text evidence="5">The sequence shown here is derived from an EMBL/GenBank/DDBJ whole genome shotgun (WGS) entry which is preliminary data.</text>
</comment>
<dbReference type="Proteomes" id="UP000294685">
    <property type="component" value="Unassembled WGS sequence"/>
</dbReference>
<dbReference type="SUPFAM" id="SSF51445">
    <property type="entry name" value="(Trans)glycosidases"/>
    <property type="match status" value="1"/>
</dbReference>
<dbReference type="SMART" id="SM00641">
    <property type="entry name" value="Glyco_25"/>
    <property type="match status" value="1"/>
</dbReference>
<accession>A0ABY2DQ70</accession>
<comment type="similarity">
    <text evidence="1">Belongs to the glycosyl hydrolase 25 family.</text>
</comment>
<sequence>MKRKTVRRKTTVVRKPKKKATVFSGKVLRYSIVAIFVVLIIAVGYYYRDGLAYYFSFKSDKILREETEAKRISDVRNYQVLEKHEGKSIGLDVSEYQGKIRWTYVDTLEKKYPLDFVFIRATVGKDRKDRQFNRNWLGAKENKMIRGAYHYYRPNENSIEQAEFFIKTVTLQKGDLPPVLDIEKLPKNQSIENLKLGLKRWLNAVESHYGVKPIIYTGERYYDDFLKEEFSDYLFWIANYNFYREEIAEDWLFWQFTEKASVPGIKGNVDVNIYNGDLQQLRYITVE</sequence>
<evidence type="ECO:0000313" key="6">
    <source>
        <dbReference type="Proteomes" id="UP000294685"/>
    </source>
</evidence>
<dbReference type="InterPro" id="IPR002053">
    <property type="entry name" value="Glyco_hydro_25"/>
</dbReference>